<dbReference type="Proteomes" id="UP000176774">
    <property type="component" value="Unassembled WGS sequence"/>
</dbReference>
<feature type="transmembrane region" description="Helical" evidence="5">
    <location>
        <begin position="40"/>
        <end position="62"/>
    </location>
</feature>
<accession>A0A1G2IBI3</accession>
<dbReference type="InterPro" id="IPR036259">
    <property type="entry name" value="MFS_trans_sf"/>
</dbReference>
<comment type="similarity">
    <text evidence="1">Belongs to the spermidine/spermine synthase family.</text>
</comment>
<sequence length="507" mass="56315">MNYFSFRKITIPFFVFITGACVLIIEILATRILSPYFGNTIFSVSSIISVVLLALSMGYYTGGKLADKYPQEKLFYGIITASGLSVILLHLLGIVFLSRFGYKLSIVQGPIISAMLLFFLQSFLLGMLSPFAIKLQAMRFQTMGIGSVSGQIFFWSTFGSIFGSLSAGFFLIPNFGINKIILSIGFLLIVLGISSLLKVRLLLKVLFIITLFMGVAFFTNPAVTKSGSYTYEGVYQKITVYDGEFEKKPARFLLQDRNSSAAAFINSPDLVYEYTKYYALYSIFTPKVKEALVIGGGAYSVPKALLADLPKATIDVAEIEPSLFDISKEYFGVPNDPRLHNIVEDGRRLLSDSDKKYDFIFSDAYASLYSTPSHLTTLEFFATAKSKLNDDGIFMANVIGNLSPILPSLALSEMKTFKTVFPNSYFFATRSPALPTLQNLIFIGYNSANHINVADVNIKKNKNPIISGLAEKEIDVSTFDFSVYPVLTDDFSPVEYLTAKELERSHY</sequence>
<evidence type="ECO:0000256" key="5">
    <source>
        <dbReference type="SAM" id="Phobius"/>
    </source>
</evidence>
<dbReference type="CDD" id="cd02440">
    <property type="entry name" value="AdoMet_MTases"/>
    <property type="match status" value="1"/>
</dbReference>
<evidence type="ECO:0000256" key="3">
    <source>
        <dbReference type="ARBA" id="ARBA00023115"/>
    </source>
</evidence>
<dbReference type="SUPFAM" id="SSF103473">
    <property type="entry name" value="MFS general substrate transporter"/>
    <property type="match status" value="1"/>
</dbReference>
<protein>
    <recommendedName>
        <fullName evidence="6">PABS domain-containing protein</fullName>
    </recommendedName>
</protein>
<evidence type="ECO:0000256" key="2">
    <source>
        <dbReference type="ARBA" id="ARBA00022679"/>
    </source>
</evidence>
<keyword evidence="5" id="KW-1133">Transmembrane helix</keyword>
<feature type="transmembrane region" description="Helical" evidence="5">
    <location>
        <begin position="109"/>
        <end position="131"/>
    </location>
</feature>
<dbReference type="PANTHER" id="PTHR43317">
    <property type="entry name" value="THERMOSPERMINE SYNTHASE ACAULIS5"/>
    <property type="match status" value="1"/>
</dbReference>
<feature type="transmembrane region" description="Helical" evidence="5">
    <location>
        <begin position="12"/>
        <end position="34"/>
    </location>
</feature>
<dbReference type="Pfam" id="PF01564">
    <property type="entry name" value="Spermine_synth"/>
    <property type="match status" value="1"/>
</dbReference>
<comment type="caution">
    <text evidence="7">The sequence shown here is derived from an EMBL/GenBank/DDBJ whole genome shotgun (WGS) entry which is preliminary data.</text>
</comment>
<evidence type="ECO:0000256" key="1">
    <source>
        <dbReference type="ARBA" id="ARBA00007867"/>
    </source>
</evidence>
<feature type="domain" description="PABS" evidence="6">
    <location>
        <begin position="289"/>
        <end position="446"/>
    </location>
</feature>
<feature type="active site" description="Proton acceptor" evidence="4">
    <location>
        <position position="363"/>
    </location>
</feature>
<reference evidence="7 8" key="1">
    <citation type="journal article" date="2016" name="Nat. Commun.">
        <title>Thousands of microbial genomes shed light on interconnected biogeochemical processes in an aquifer system.</title>
        <authorList>
            <person name="Anantharaman K."/>
            <person name="Brown C.T."/>
            <person name="Hug L.A."/>
            <person name="Sharon I."/>
            <person name="Castelle C.J."/>
            <person name="Probst A.J."/>
            <person name="Thomas B.C."/>
            <person name="Singh A."/>
            <person name="Wilkins M.J."/>
            <person name="Karaoz U."/>
            <person name="Brodie E.L."/>
            <person name="Williams K.H."/>
            <person name="Hubbard S.S."/>
            <person name="Banfield J.F."/>
        </authorList>
    </citation>
    <scope>NUCLEOTIDE SEQUENCE [LARGE SCALE GENOMIC DNA]</scope>
</reference>
<dbReference type="GO" id="GO:0006596">
    <property type="term" value="P:polyamine biosynthetic process"/>
    <property type="evidence" value="ECO:0007669"/>
    <property type="project" value="UniProtKB-UniRule"/>
</dbReference>
<dbReference type="InterPro" id="IPR030374">
    <property type="entry name" value="PABS"/>
</dbReference>
<dbReference type="PROSITE" id="PS51257">
    <property type="entry name" value="PROKAR_LIPOPROTEIN"/>
    <property type="match status" value="1"/>
</dbReference>
<proteinExistence type="inferred from homology"/>
<dbReference type="Gene3D" id="3.40.50.150">
    <property type="entry name" value="Vaccinia Virus protein VP39"/>
    <property type="match status" value="1"/>
</dbReference>
<organism evidence="7 8">
    <name type="scientific">Candidatus Staskawiczbacteria bacterium RIFCSPLOWO2_01_FULL_38_12b</name>
    <dbReference type="NCBI Taxonomy" id="1802214"/>
    <lineage>
        <taxon>Bacteria</taxon>
        <taxon>Candidatus Staskawicziibacteriota</taxon>
    </lineage>
</organism>
<evidence type="ECO:0000313" key="8">
    <source>
        <dbReference type="Proteomes" id="UP000176774"/>
    </source>
</evidence>
<name>A0A1G2IBI3_9BACT</name>
<dbReference type="STRING" id="1802214.A2908_04330"/>
<keyword evidence="3 4" id="KW-0620">Polyamine biosynthesis</keyword>
<dbReference type="SUPFAM" id="SSF53335">
    <property type="entry name" value="S-adenosyl-L-methionine-dependent methyltransferases"/>
    <property type="match status" value="1"/>
</dbReference>
<gene>
    <name evidence="7" type="ORF">A2908_04330</name>
</gene>
<feature type="transmembrane region" description="Helical" evidence="5">
    <location>
        <begin position="74"/>
        <end position="97"/>
    </location>
</feature>
<dbReference type="PROSITE" id="PS51006">
    <property type="entry name" value="PABS_2"/>
    <property type="match status" value="1"/>
</dbReference>
<dbReference type="GO" id="GO:0010487">
    <property type="term" value="F:thermospermine synthase activity"/>
    <property type="evidence" value="ECO:0007669"/>
    <property type="project" value="TreeGrafter"/>
</dbReference>
<dbReference type="PANTHER" id="PTHR43317:SF1">
    <property type="entry name" value="THERMOSPERMINE SYNTHASE ACAULIS5"/>
    <property type="match status" value="1"/>
</dbReference>
<dbReference type="EMBL" id="MHPA01000030">
    <property type="protein sequence ID" value="OGZ72095.1"/>
    <property type="molecule type" value="Genomic_DNA"/>
</dbReference>
<keyword evidence="5" id="KW-0812">Transmembrane</keyword>
<dbReference type="AlphaFoldDB" id="A0A1G2IBI3"/>
<evidence type="ECO:0000259" key="6">
    <source>
        <dbReference type="PROSITE" id="PS51006"/>
    </source>
</evidence>
<evidence type="ECO:0000313" key="7">
    <source>
        <dbReference type="EMBL" id="OGZ72095.1"/>
    </source>
</evidence>
<dbReference type="NCBIfam" id="NF037959">
    <property type="entry name" value="MFS_SpdSyn"/>
    <property type="match status" value="1"/>
</dbReference>
<feature type="transmembrane region" description="Helical" evidence="5">
    <location>
        <begin position="201"/>
        <end position="219"/>
    </location>
</feature>
<feature type="transmembrane region" description="Helical" evidence="5">
    <location>
        <begin position="152"/>
        <end position="171"/>
    </location>
</feature>
<keyword evidence="5" id="KW-0472">Membrane</keyword>
<keyword evidence="2 4" id="KW-0808">Transferase</keyword>
<dbReference type="InterPro" id="IPR029063">
    <property type="entry name" value="SAM-dependent_MTases_sf"/>
</dbReference>
<evidence type="ECO:0000256" key="4">
    <source>
        <dbReference type="PROSITE-ProRule" id="PRU00354"/>
    </source>
</evidence>
<feature type="transmembrane region" description="Helical" evidence="5">
    <location>
        <begin position="177"/>
        <end position="194"/>
    </location>
</feature>